<dbReference type="OrthoDB" id="116832at2"/>
<accession>A0A2D0NHU4</accession>
<dbReference type="RefSeq" id="WP_099148739.1">
    <property type="nucleotide sequence ID" value="NZ_PDUD01000004.1"/>
</dbReference>
<reference evidence="2 3" key="1">
    <citation type="submission" date="2017-10" db="EMBL/GenBank/DDBJ databases">
        <title>The draft genome sequence of Lewinella nigricans NBRC 102662.</title>
        <authorList>
            <person name="Wang K."/>
        </authorList>
    </citation>
    <scope>NUCLEOTIDE SEQUENCE [LARGE SCALE GENOMIC DNA]</scope>
    <source>
        <strain evidence="2 3">NBRC 102662</strain>
    </source>
</reference>
<dbReference type="InterPro" id="IPR036761">
    <property type="entry name" value="TTHA0802/YceI-like_sf"/>
</dbReference>
<dbReference type="Gene3D" id="2.40.128.110">
    <property type="entry name" value="Lipid/polyisoprenoid-binding, YceI-like"/>
    <property type="match status" value="1"/>
</dbReference>
<evidence type="ECO:0000313" key="3">
    <source>
        <dbReference type="Proteomes" id="UP000223913"/>
    </source>
</evidence>
<sequence>MEQLRICLGILAWLVFGNTVSGQSHFIARDGMIHFKSDAPLELIEARSEHLSGVLQPESDGFAFSVDIRSFQGFNSPLQREHFNENYLESRRFPRATFTGKIIEDIDFSEPGSYEVRAKGQLEVHGVRQERIIKGRLDIGKDGIRISAAFSVLLEDHQISIPQIVYQKIAEEILVDLNINLRPLEAK</sequence>
<proteinExistence type="predicted"/>
<feature type="domain" description="Lipid/polyisoprenoid-binding YceI-like" evidence="1">
    <location>
        <begin position="56"/>
        <end position="180"/>
    </location>
</feature>
<keyword evidence="3" id="KW-1185">Reference proteome</keyword>
<comment type="caution">
    <text evidence="2">The sequence shown here is derived from an EMBL/GenBank/DDBJ whole genome shotgun (WGS) entry which is preliminary data.</text>
</comment>
<dbReference type="AlphaFoldDB" id="A0A2D0NHU4"/>
<dbReference type="SUPFAM" id="SSF101874">
    <property type="entry name" value="YceI-like"/>
    <property type="match status" value="1"/>
</dbReference>
<name>A0A2D0NHU4_FLAN2</name>
<dbReference type="InterPro" id="IPR007372">
    <property type="entry name" value="Lipid/polyisoprenoid-bd_YceI"/>
</dbReference>
<dbReference type="Proteomes" id="UP000223913">
    <property type="component" value="Unassembled WGS sequence"/>
</dbReference>
<protein>
    <recommendedName>
        <fullName evidence="1">Lipid/polyisoprenoid-binding YceI-like domain-containing protein</fullName>
    </recommendedName>
</protein>
<dbReference type="EMBL" id="PDUD01000004">
    <property type="protein sequence ID" value="PHN07950.1"/>
    <property type="molecule type" value="Genomic_DNA"/>
</dbReference>
<evidence type="ECO:0000313" key="2">
    <source>
        <dbReference type="EMBL" id="PHN07950.1"/>
    </source>
</evidence>
<gene>
    <name evidence="2" type="ORF">CRP01_04125</name>
</gene>
<evidence type="ECO:0000259" key="1">
    <source>
        <dbReference type="Pfam" id="PF04264"/>
    </source>
</evidence>
<dbReference type="Pfam" id="PF04264">
    <property type="entry name" value="YceI"/>
    <property type="match status" value="1"/>
</dbReference>
<organism evidence="2 3">
    <name type="scientific">Flavilitoribacter nigricans (strain ATCC 23147 / DSM 23189 / NBRC 102662 / NCIMB 1420 / SS-2)</name>
    <name type="common">Lewinella nigricans</name>
    <dbReference type="NCBI Taxonomy" id="1122177"/>
    <lineage>
        <taxon>Bacteria</taxon>
        <taxon>Pseudomonadati</taxon>
        <taxon>Bacteroidota</taxon>
        <taxon>Saprospiria</taxon>
        <taxon>Saprospirales</taxon>
        <taxon>Lewinellaceae</taxon>
        <taxon>Flavilitoribacter</taxon>
    </lineage>
</organism>